<dbReference type="Proteomes" id="UP000749559">
    <property type="component" value="Unassembled WGS sequence"/>
</dbReference>
<protein>
    <submittedName>
        <fullName evidence="2">Uncharacterized protein</fullName>
    </submittedName>
</protein>
<dbReference type="AlphaFoldDB" id="A0A8S4NQN9"/>
<dbReference type="EMBL" id="CAIIXF020000005">
    <property type="protein sequence ID" value="CAH1782964.1"/>
    <property type="molecule type" value="Genomic_DNA"/>
</dbReference>
<organism evidence="2 3">
    <name type="scientific">Owenia fusiformis</name>
    <name type="common">Polychaete worm</name>
    <dbReference type="NCBI Taxonomy" id="6347"/>
    <lineage>
        <taxon>Eukaryota</taxon>
        <taxon>Metazoa</taxon>
        <taxon>Spiralia</taxon>
        <taxon>Lophotrochozoa</taxon>
        <taxon>Annelida</taxon>
        <taxon>Polychaeta</taxon>
        <taxon>Sedentaria</taxon>
        <taxon>Canalipalpata</taxon>
        <taxon>Sabellida</taxon>
        <taxon>Oweniida</taxon>
        <taxon>Oweniidae</taxon>
        <taxon>Owenia</taxon>
    </lineage>
</organism>
<evidence type="ECO:0000313" key="3">
    <source>
        <dbReference type="Proteomes" id="UP000749559"/>
    </source>
</evidence>
<evidence type="ECO:0000313" key="2">
    <source>
        <dbReference type="EMBL" id="CAH1782964.1"/>
    </source>
</evidence>
<proteinExistence type="predicted"/>
<sequence length="155" mass="16741">SSKVNISLDALSPVNKYQKQQSPSMNQLQQQQSMAGYYGVQFQSTVQSNNKTGAAQGTPNMYPHNMMPGQGQMGGVPQGQGQMGGITQGMAQMNMGQQQPGMMPQGMGMQQPNMGMMGMQQQPMGMQQNTMSQQATLQQTQRTNAAFSSFGNFGK</sequence>
<reference evidence="2" key="1">
    <citation type="submission" date="2022-03" db="EMBL/GenBank/DDBJ databases">
        <authorList>
            <person name="Martin C."/>
        </authorList>
    </citation>
    <scope>NUCLEOTIDE SEQUENCE</scope>
</reference>
<feature type="non-terminal residue" evidence="2">
    <location>
        <position position="1"/>
    </location>
</feature>
<name>A0A8S4NQN9_OWEFU</name>
<keyword evidence="3" id="KW-1185">Reference proteome</keyword>
<gene>
    <name evidence="2" type="ORF">OFUS_LOCUS9354</name>
</gene>
<feature type="region of interest" description="Disordered" evidence="1">
    <location>
        <begin position="50"/>
        <end position="86"/>
    </location>
</feature>
<evidence type="ECO:0000256" key="1">
    <source>
        <dbReference type="SAM" id="MobiDB-lite"/>
    </source>
</evidence>
<feature type="compositionally biased region" description="Gly residues" evidence="1">
    <location>
        <begin position="71"/>
        <end position="86"/>
    </location>
</feature>
<feature type="compositionally biased region" description="Polar residues" evidence="1">
    <location>
        <begin position="50"/>
        <end position="59"/>
    </location>
</feature>
<comment type="caution">
    <text evidence="2">The sequence shown here is derived from an EMBL/GenBank/DDBJ whole genome shotgun (WGS) entry which is preliminary data.</text>
</comment>
<accession>A0A8S4NQN9</accession>